<dbReference type="PANTHER" id="PTHR23292:SF46">
    <property type="entry name" value="LIPOPOLYSACCHARIDE-INDUCED TUMOR NECROSIS FACTOR-ALPHA FACTOR HOMOLOG"/>
    <property type="match status" value="1"/>
</dbReference>
<dbReference type="PANTHER" id="PTHR23292">
    <property type="entry name" value="LIPOPOLYSACCHARIDE-INDUCED TUMOR NECROSIS FACTOR-ALPHA FACTOR"/>
    <property type="match status" value="1"/>
</dbReference>
<evidence type="ECO:0000256" key="1">
    <source>
        <dbReference type="ARBA" id="ARBA00004414"/>
    </source>
</evidence>
<evidence type="ECO:0000313" key="11">
    <source>
        <dbReference type="EMBL" id="RWR99113.1"/>
    </source>
</evidence>
<dbReference type="Pfam" id="PF10601">
    <property type="entry name" value="zf-LITAF-like"/>
    <property type="match status" value="1"/>
</dbReference>
<protein>
    <recommendedName>
        <fullName evidence="10">LITAF domain-containing protein</fullName>
    </recommendedName>
</protein>
<keyword evidence="6" id="KW-0862">Zinc</keyword>
<evidence type="ECO:0000313" key="13">
    <source>
        <dbReference type="Proteomes" id="UP000285301"/>
    </source>
</evidence>
<comment type="subcellular location">
    <subcellularLocation>
        <location evidence="2">Endosome membrane</location>
        <topology evidence="2">Peripheral membrane protein</topology>
    </subcellularLocation>
    <subcellularLocation>
        <location evidence="1">Late endosome membrane</location>
    </subcellularLocation>
    <subcellularLocation>
        <location evidence="3">Lysosome membrane</location>
        <topology evidence="3">Peripheral membrane protein</topology>
        <orientation evidence="3">Cytoplasmic side</orientation>
    </subcellularLocation>
</comment>
<proteinExistence type="inferred from homology"/>
<feature type="compositionally biased region" description="Pro residues" evidence="8">
    <location>
        <begin position="7"/>
        <end position="30"/>
    </location>
</feature>
<reference evidence="12 13" key="1">
    <citation type="journal article" date="2018" name="Gigascience">
        <title>Genomes of trombidid mites reveal novel predicted allergens and laterally-transferred genes associated with secondary metabolism.</title>
        <authorList>
            <person name="Dong X."/>
            <person name="Chaisiri K."/>
            <person name="Xia D."/>
            <person name="Armstrong S.D."/>
            <person name="Fang Y."/>
            <person name="Donnelly M.J."/>
            <person name="Kadowaki T."/>
            <person name="McGarry J.W."/>
            <person name="Darby A.C."/>
            <person name="Makepeace B.L."/>
        </authorList>
    </citation>
    <scope>NUCLEOTIDE SEQUENCE [LARGE SCALE GENOMIC DNA]</scope>
    <source>
        <strain evidence="12">UoL-WK</strain>
    </source>
</reference>
<keyword evidence="7 9" id="KW-0472">Membrane</keyword>
<comment type="similarity">
    <text evidence="4">Belongs to the CDIP1/LITAF family.</text>
</comment>
<evidence type="ECO:0000256" key="8">
    <source>
        <dbReference type="SAM" id="MobiDB-lite"/>
    </source>
</evidence>
<evidence type="ECO:0000256" key="2">
    <source>
        <dbReference type="ARBA" id="ARBA00004481"/>
    </source>
</evidence>
<evidence type="ECO:0000256" key="4">
    <source>
        <dbReference type="ARBA" id="ARBA00005975"/>
    </source>
</evidence>
<gene>
    <name evidence="11" type="ORF">B4U79_02537</name>
    <name evidence="12" type="ORF">B4U79_12956</name>
</gene>
<organism evidence="12 13">
    <name type="scientific">Dinothrombium tinctorium</name>
    <dbReference type="NCBI Taxonomy" id="1965070"/>
    <lineage>
        <taxon>Eukaryota</taxon>
        <taxon>Metazoa</taxon>
        <taxon>Ecdysozoa</taxon>
        <taxon>Arthropoda</taxon>
        <taxon>Chelicerata</taxon>
        <taxon>Arachnida</taxon>
        <taxon>Acari</taxon>
        <taxon>Acariformes</taxon>
        <taxon>Trombidiformes</taxon>
        <taxon>Prostigmata</taxon>
        <taxon>Anystina</taxon>
        <taxon>Parasitengona</taxon>
        <taxon>Trombidioidea</taxon>
        <taxon>Trombidiidae</taxon>
        <taxon>Dinothrombium</taxon>
    </lineage>
</organism>
<evidence type="ECO:0000256" key="5">
    <source>
        <dbReference type="ARBA" id="ARBA00022723"/>
    </source>
</evidence>
<evidence type="ECO:0000256" key="7">
    <source>
        <dbReference type="ARBA" id="ARBA00023136"/>
    </source>
</evidence>
<evidence type="ECO:0000259" key="10">
    <source>
        <dbReference type="PROSITE" id="PS51837"/>
    </source>
</evidence>
<dbReference type="EMBL" id="NCKU01008907">
    <property type="protein sequence ID" value="RWS01601.1"/>
    <property type="molecule type" value="Genomic_DNA"/>
</dbReference>
<feature type="transmembrane region" description="Helical" evidence="9">
    <location>
        <begin position="67"/>
        <end position="86"/>
    </location>
</feature>
<dbReference type="SMART" id="SM00714">
    <property type="entry name" value="LITAF"/>
    <property type="match status" value="1"/>
</dbReference>
<dbReference type="GO" id="GO:0005634">
    <property type="term" value="C:nucleus"/>
    <property type="evidence" value="ECO:0007669"/>
    <property type="project" value="TreeGrafter"/>
</dbReference>
<evidence type="ECO:0000313" key="12">
    <source>
        <dbReference type="EMBL" id="RWS01601.1"/>
    </source>
</evidence>
<dbReference type="GO" id="GO:0008270">
    <property type="term" value="F:zinc ion binding"/>
    <property type="evidence" value="ECO:0007669"/>
    <property type="project" value="TreeGrafter"/>
</dbReference>
<dbReference type="GO" id="GO:0098560">
    <property type="term" value="C:cytoplasmic side of late endosome membrane"/>
    <property type="evidence" value="ECO:0007669"/>
    <property type="project" value="TreeGrafter"/>
</dbReference>
<feature type="region of interest" description="Disordered" evidence="8">
    <location>
        <begin position="1"/>
        <end position="30"/>
    </location>
</feature>
<keyword evidence="13" id="KW-1185">Reference proteome</keyword>
<dbReference type="Proteomes" id="UP000285301">
    <property type="component" value="Unassembled WGS sequence"/>
</dbReference>
<evidence type="ECO:0000256" key="9">
    <source>
        <dbReference type="SAM" id="Phobius"/>
    </source>
</evidence>
<name>A0A443QF09_9ACAR</name>
<sequence>MSENKFEPPPPYTSGPPNPPPPNPPPGFVPPQPPVAVVVTINLGPNPARLTCPNCHRDIITATNTTAGLLTWVLCGTLAFVGLFWGPCLLPFCIDSCKDVEHSCPNCGTVLGIYKRIGN</sequence>
<dbReference type="EMBL" id="NCKU01016834">
    <property type="protein sequence ID" value="RWR99113.1"/>
    <property type="molecule type" value="Genomic_DNA"/>
</dbReference>
<accession>A0A443QF09</accession>
<dbReference type="InterPro" id="IPR006629">
    <property type="entry name" value="LITAF"/>
</dbReference>
<evidence type="ECO:0000256" key="6">
    <source>
        <dbReference type="ARBA" id="ARBA00022833"/>
    </source>
</evidence>
<keyword evidence="9" id="KW-0812">Transmembrane</keyword>
<dbReference type="OrthoDB" id="6513190at2759"/>
<feature type="domain" description="LITAF" evidence="10">
    <location>
        <begin position="32"/>
        <end position="116"/>
    </location>
</feature>
<keyword evidence="5" id="KW-0479">Metal-binding</keyword>
<dbReference type="InterPro" id="IPR037519">
    <property type="entry name" value="LITAF_fam"/>
</dbReference>
<dbReference type="GO" id="GO:0098574">
    <property type="term" value="C:cytoplasmic side of lysosomal membrane"/>
    <property type="evidence" value="ECO:0007669"/>
    <property type="project" value="TreeGrafter"/>
</dbReference>
<comment type="caution">
    <text evidence="12">The sequence shown here is derived from an EMBL/GenBank/DDBJ whole genome shotgun (WGS) entry which is preliminary data.</text>
</comment>
<reference evidence="12" key="2">
    <citation type="submission" date="2018-11" db="EMBL/GenBank/DDBJ databases">
        <title>Trombidioid mite genomics.</title>
        <authorList>
            <person name="Dong X."/>
        </authorList>
    </citation>
    <scope>NUCLEOTIDE SEQUENCE</scope>
    <source>
        <strain evidence="12">UoL-WK</strain>
    </source>
</reference>
<dbReference type="AlphaFoldDB" id="A0A443QF09"/>
<dbReference type="PROSITE" id="PS51837">
    <property type="entry name" value="LITAF"/>
    <property type="match status" value="1"/>
</dbReference>
<dbReference type="STRING" id="1965070.A0A443QF09"/>
<keyword evidence="9" id="KW-1133">Transmembrane helix</keyword>
<evidence type="ECO:0000256" key="3">
    <source>
        <dbReference type="ARBA" id="ARBA00004630"/>
    </source>
</evidence>